<gene>
    <name evidence="1" type="ORF">G7Y89_g8541</name>
</gene>
<evidence type="ECO:0000313" key="2">
    <source>
        <dbReference type="Proteomes" id="UP000566819"/>
    </source>
</evidence>
<sequence length="101" mass="11088">MLSEVARQHIKGLAGLTRGLWPRHSDSSKDGDSVDNILKVHFESKETAYLGGQLVAETVRGIQGAGVITSVKHYITLRTNKNQTAIQVEISLSPDSIPRHR</sequence>
<dbReference type="Gene3D" id="3.20.20.300">
    <property type="entry name" value="Glycoside hydrolase, family 3, N-terminal domain"/>
    <property type="match status" value="1"/>
</dbReference>
<name>A0A8H4W0Z9_9HELO</name>
<reference evidence="1 2" key="1">
    <citation type="submission" date="2020-03" db="EMBL/GenBank/DDBJ databases">
        <title>Draft Genome Sequence of Cudoniella acicularis.</title>
        <authorList>
            <person name="Buettner E."/>
            <person name="Kellner H."/>
        </authorList>
    </citation>
    <scope>NUCLEOTIDE SEQUENCE [LARGE SCALE GENOMIC DNA]</scope>
    <source>
        <strain evidence="1 2">DSM 108380</strain>
    </source>
</reference>
<dbReference type="GO" id="GO:0004553">
    <property type="term" value="F:hydrolase activity, hydrolyzing O-glycosyl compounds"/>
    <property type="evidence" value="ECO:0007669"/>
    <property type="project" value="InterPro"/>
</dbReference>
<dbReference type="EMBL" id="JAAMPI010000653">
    <property type="protein sequence ID" value="KAF4629607.1"/>
    <property type="molecule type" value="Genomic_DNA"/>
</dbReference>
<dbReference type="GO" id="GO:0005975">
    <property type="term" value="P:carbohydrate metabolic process"/>
    <property type="evidence" value="ECO:0007669"/>
    <property type="project" value="InterPro"/>
</dbReference>
<organism evidence="1 2">
    <name type="scientific">Cudoniella acicularis</name>
    <dbReference type="NCBI Taxonomy" id="354080"/>
    <lineage>
        <taxon>Eukaryota</taxon>
        <taxon>Fungi</taxon>
        <taxon>Dikarya</taxon>
        <taxon>Ascomycota</taxon>
        <taxon>Pezizomycotina</taxon>
        <taxon>Leotiomycetes</taxon>
        <taxon>Helotiales</taxon>
        <taxon>Tricladiaceae</taxon>
        <taxon>Cudoniella</taxon>
    </lineage>
</organism>
<dbReference type="InterPro" id="IPR036962">
    <property type="entry name" value="Glyco_hydro_3_N_sf"/>
</dbReference>
<protein>
    <submittedName>
        <fullName evidence="1">Uncharacterized protein</fullName>
    </submittedName>
</protein>
<proteinExistence type="predicted"/>
<dbReference type="Proteomes" id="UP000566819">
    <property type="component" value="Unassembled WGS sequence"/>
</dbReference>
<accession>A0A8H4W0Z9</accession>
<evidence type="ECO:0000313" key="1">
    <source>
        <dbReference type="EMBL" id="KAF4629607.1"/>
    </source>
</evidence>
<keyword evidence="2" id="KW-1185">Reference proteome</keyword>
<comment type="caution">
    <text evidence="1">The sequence shown here is derived from an EMBL/GenBank/DDBJ whole genome shotgun (WGS) entry which is preliminary data.</text>
</comment>
<dbReference type="AlphaFoldDB" id="A0A8H4W0Z9"/>